<dbReference type="InterPro" id="IPR029044">
    <property type="entry name" value="Nucleotide-diphossugar_trans"/>
</dbReference>
<dbReference type="OrthoDB" id="9788101at2"/>
<evidence type="ECO:0000256" key="1">
    <source>
        <dbReference type="SAM" id="MobiDB-lite"/>
    </source>
</evidence>
<dbReference type="PANTHER" id="PTHR22916">
    <property type="entry name" value="GLYCOSYLTRANSFERASE"/>
    <property type="match status" value="1"/>
</dbReference>
<comment type="caution">
    <text evidence="3">The sequence shown here is derived from an EMBL/GenBank/DDBJ whole genome shotgun (WGS) entry which is preliminary data.</text>
</comment>
<feature type="region of interest" description="Disordered" evidence="1">
    <location>
        <begin position="1"/>
        <end position="21"/>
    </location>
</feature>
<dbReference type="PANTHER" id="PTHR22916:SF65">
    <property type="entry name" value="SLR1065 PROTEIN"/>
    <property type="match status" value="1"/>
</dbReference>
<proteinExistence type="predicted"/>
<dbReference type="Pfam" id="PF00535">
    <property type="entry name" value="Glycos_transf_2"/>
    <property type="match status" value="1"/>
</dbReference>
<reference evidence="3 4" key="1">
    <citation type="submission" date="2019-08" db="EMBL/GenBank/DDBJ databases">
        <title>Genome of Phaeodactylibacter luteus.</title>
        <authorList>
            <person name="Bowman J.P."/>
        </authorList>
    </citation>
    <scope>NUCLEOTIDE SEQUENCE [LARGE SCALE GENOMIC DNA]</scope>
    <source>
        <strain evidence="3 4">KCTC 42180</strain>
    </source>
</reference>
<dbReference type="Gene3D" id="3.90.550.10">
    <property type="entry name" value="Spore Coat Polysaccharide Biosynthesis Protein SpsA, Chain A"/>
    <property type="match status" value="1"/>
</dbReference>
<keyword evidence="3" id="KW-0808">Transferase</keyword>
<feature type="domain" description="Glycosyltransferase 2-like" evidence="2">
    <location>
        <begin position="39"/>
        <end position="157"/>
    </location>
</feature>
<keyword evidence="4" id="KW-1185">Reference proteome</keyword>
<dbReference type="CDD" id="cd06433">
    <property type="entry name" value="GT_2_WfgS_like"/>
    <property type="match status" value="1"/>
</dbReference>
<name>A0A5C6RPA0_9BACT</name>
<dbReference type="GO" id="GO:0016758">
    <property type="term" value="F:hexosyltransferase activity"/>
    <property type="evidence" value="ECO:0007669"/>
    <property type="project" value="UniProtKB-ARBA"/>
</dbReference>
<evidence type="ECO:0000313" key="4">
    <source>
        <dbReference type="Proteomes" id="UP000321580"/>
    </source>
</evidence>
<accession>A0A5C6RPA0</accession>
<sequence>MSGLLEQLPPSPPSKTGWPWTEETDPALYSVRRDWPKISIVTPSYNQGIYIEETIRSILLQNYPNLEYIIIDGGSTDNSVDIIRKYEKYLKFWISEPDRGQSHAINKGLAQASGDIFNWINSDDYLAPSSLFEVAAEFERLPETKLLCGFGNVFEDNKVLPDFRYRTEILDNVSETIIHERLNQQGMFYSLKCIKKLGGVNESLNYVMDLELWFRFLMKFGISDINLTNHTLGHFRYHSESKTTKFEEIFREEAKQVFYFIFKQAKLPNEILSVYEAKSVNYSPVNWSFKFLKSNDMLKAVSSKYLFDFYKQNHIEAAKQAYIQQIKNGQVKLNKAYLSLFFRLFYSKKAYGQ</sequence>
<dbReference type="Proteomes" id="UP000321580">
    <property type="component" value="Unassembled WGS sequence"/>
</dbReference>
<dbReference type="SUPFAM" id="SSF53448">
    <property type="entry name" value="Nucleotide-diphospho-sugar transferases"/>
    <property type="match status" value="1"/>
</dbReference>
<gene>
    <name evidence="3" type="ORF">FRY97_08260</name>
</gene>
<dbReference type="RefSeq" id="WP_147166975.1">
    <property type="nucleotide sequence ID" value="NZ_VOOR01000013.1"/>
</dbReference>
<evidence type="ECO:0000313" key="3">
    <source>
        <dbReference type="EMBL" id="TXB63799.1"/>
    </source>
</evidence>
<organism evidence="3 4">
    <name type="scientific">Phaeodactylibacter luteus</name>
    <dbReference type="NCBI Taxonomy" id="1564516"/>
    <lineage>
        <taxon>Bacteria</taxon>
        <taxon>Pseudomonadati</taxon>
        <taxon>Bacteroidota</taxon>
        <taxon>Saprospiria</taxon>
        <taxon>Saprospirales</taxon>
        <taxon>Haliscomenobacteraceae</taxon>
        <taxon>Phaeodactylibacter</taxon>
    </lineage>
</organism>
<evidence type="ECO:0000259" key="2">
    <source>
        <dbReference type="Pfam" id="PF00535"/>
    </source>
</evidence>
<protein>
    <submittedName>
        <fullName evidence="3">Glycosyltransferase</fullName>
    </submittedName>
</protein>
<dbReference type="EMBL" id="VOOR01000013">
    <property type="protein sequence ID" value="TXB63799.1"/>
    <property type="molecule type" value="Genomic_DNA"/>
</dbReference>
<dbReference type="InterPro" id="IPR001173">
    <property type="entry name" value="Glyco_trans_2-like"/>
</dbReference>
<dbReference type="AlphaFoldDB" id="A0A5C6RPA0"/>